<sequence>MAITSIIFLILGLTCWIWYIFNSALLNDYSIKKYKRFAIIGSVFLFGFLIETIVFLSQHIVITFN</sequence>
<name>A0A8S5RYR5_9CAUD</name>
<organism evidence="2">
    <name type="scientific">Myoviridae sp. ctNQV2</name>
    <dbReference type="NCBI Taxonomy" id="2827683"/>
    <lineage>
        <taxon>Viruses</taxon>
        <taxon>Duplodnaviria</taxon>
        <taxon>Heunggongvirae</taxon>
        <taxon>Uroviricota</taxon>
        <taxon>Caudoviricetes</taxon>
    </lineage>
</organism>
<keyword evidence="1" id="KW-1133">Transmembrane helix</keyword>
<reference evidence="2" key="1">
    <citation type="journal article" date="2021" name="Proc. Natl. Acad. Sci. U.S.A.">
        <title>A Catalog of Tens of Thousands of Viruses from Human Metagenomes Reveals Hidden Associations with Chronic Diseases.</title>
        <authorList>
            <person name="Tisza M.J."/>
            <person name="Buck C.B."/>
        </authorList>
    </citation>
    <scope>NUCLEOTIDE SEQUENCE</scope>
    <source>
        <strain evidence="2">CtNQV2</strain>
    </source>
</reference>
<dbReference type="EMBL" id="BK032510">
    <property type="protein sequence ID" value="DAF43916.1"/>
    <property type="molecule type" value="Genomic_DNA"/>
</dbReference>
<accession>A0A8S5RYR5</accession>
<evidence type="ECO:0000256" key="1">
    <source>
        <dbReference type="SAM" id="Phobius"/>
    </source>
</evidence>
<feature type="transmembrane region" description="Helical" evidence="1">
    <location>
        <begin position="37"/>
        <end position="62"/>
    </location>
</feature>
<feature type="transmembrane region" description="Helical" evidence="1">
    <location>
        <begin position="6"/>
        <end position="25"/>
    </location>
</feature>
<protein>
    <submittedName>
        <fullName evidence="2">Uncharacterized protein</fullName>
    </submittedName>
</protein>
<keyword evidence="1" id="KW-0812">Transmembrane</keyword>
<proteinExistence type="predicted"/>
<keyword evidence="1" id="KW-0472">Membrane</keyword>
<evidence type="ECO:0000313" key="2">
    <source>
        <dbReference type="EMBL" id="DAF43916.1"/>
    </source>
</evidence>